<protein>
    <submittedName>
        <fullName evidence="2">D-aminoacylase</fullName>
    </submittedName>
</protein>
<dbReference type="PANTHER" id="PTHR11647">
    <property type="entry name" value="HYDRANTOINASE/DIHYDROPYRIMIDINASE FAMILY MEMBER"/>
    <property type="match status" value="1"/>
</dbReference>
<dbReference type="GO" id="GO:0016811">
    <property type="term" value="F:hydrolase activity, acting on carbon-nitrogen (but not peptide) bonds, in linear amides"/>
    <property type="evidence" value="ECO:0007669"/>
    <property type="project" value="InterPro"/>
</dbReference>
<dbReference type="Gene3D" id="3.30.1490.130">
    <property type="entry name" value="D-aminoacylase. Domain 3"/>
    <property type="match status" value="1"/>
</dbReference>
<dbReference type="EMBL" id="JAJFZV010000011">
    <property type="protein sequence ID" value="MCC3298429.1"/>
    <property type="molecule type" value="Genomic_DNA"/>
</dbReference>
<accession>A0A9X1MH11</accession>
<dbReference type="AlphaFoldDB" id="A0A9X1MH11"/>
<organism evidence="2 3">
    <name type="scientific">Arthrobacter caoxuetaonis</name>
    <dbReference type="NCBI Taxonomy" id="2886935"/>
    <lineage>
        <taxon>Bacteria</taxon>
        <taxon>Bacillati</taxon>
        <taxon>Actinomycetota</taxon>
        <taxon>Actinomycetes</taxon>
        <taxon>Micrococcales</taxon>
        <taxon>Micrococcaceae</taxon>
        <taxon>Arthrobacter</taxon>
    </lineage>
</organism>
<dbReference type="PANTHER" id="PTHR11647:SF1">
    <property type="entry name" value="COLLAPSIN RESPONSE MEDIATOR PROTEIN"/>
    <property type="match status" value="1"/>
</dbReference>
<dbReference type="GO" id="GO:0016812">
    <property type="term" value="F:hydrolase activity, acting on carbon-nitrogen (but not peptide) bonds, in cyclic amides"/>
    <property type="evidence" value="ECO:0007669"/>
    <property type="project" value="TreeGrafter"/>
</dbReference>
<dbReference type="InterPro" id="IPR023100">
    <property type="entry name" value="D-aminoacylase_insert_dom_sf"/>
</dbReference>
<dbReference type="Gene3D" id="3.20.20.140">
    <property type="entry name" value="Metal-dependent hydrolases"/>
    <property type="match status" value="1"/>
</dbReference>
<dbReference type="Pfam" id="PF07969">
    <property type="entry name" value="Amidohydro_3"/>
    <property type="match status" value="1"/>
</dbReference>
<dbReference type="GO" id="GO:0005829">
    <property type="term" value="C:cytosol"/>
    <property type="evidence" value="ECO:0007669"/>
    <property type="project" value="TreeGrafter"/>
</dbReference>
<dbReference type="Proteomes" id="UP001139158">
    <property type="component" value="Unassembled WGS sequence"/>
</dbReference>
<gene>
    <name evidence="2" type="ORF">LJ757_11515</name>
</gene>
<reference evidence="2" key="1">
    <citation type="submission" date="2021-10" db="EMBL/GenBank/DDBJ databases">
        <title>Novel species in genus Arthrobacter.</title>
        <authorList>
            <person name="Liu Y."/>
        </authorList>
    </citation>
    <scope>NUCLEOTIDE SEQUENCE</scope>
    <source>
        <strain evidence="2">Zg-Y453</strain>
    </source>
</reference>
<comment type="caution">
    <text evidence="2">The sequence shown here is derived from an EMBL/GenBank/DDBJ whole genome shotgun (WGS) entry which is preliminary data.</text>
</comment>
<dbReference type="SUPFAM" id="SSF51556">
    <property type="entry name" value="Metallo-dependent hydrolases"/>
    <property type="match status" value="1"/>
</dbReference>
<name>A0A9X1MH11_9MICC</name>
<sequence>MPPGTITPQDATVIDVTGLVVSPGFIDVHTHSDATALDARSTPPDLAWAAARQGVTTEIAGNCGYSLFPSAQDSAHADSLRDFCTALLGPAGSPVPGMEGFAASHNKAARVNNIASLQGHSSLRAAVLGFAQRRATPEETDQMCTLLDDALNAGAAGWSSGLIYPPGTYADTAELIALGRVSARHRVPYVTHLRDEMSRVEAALDEALEISRRSGTALHVSHHKTAGRNGVGKSATTLAMMDAARSEGLDVTCDVYPYVAGSTSLHAMLPPWASAGGFQALLARLAEPVQRERMRASIEHGEPGWENTIGNGGWDRIDIAGAPKHPAAEGHSIAKLAAQAGQDPVDFVADLLLAETGAVTIISHSMDEADMQRVMAHPGTMIGSDGVPRDGKPHPRWAGTFARVLGRYVRELGLLSLEDAVLRMTALPAQRFGLADRGSLVPGAVADVVVFDPAAVEDRATFTEPLRRPIGIEHVFVAGREILCGQRLTGAAPGVTVRRRA</sequence>
<dbReference type="InterPro" id="IPR013108">
    <property type="entry name" value="Amidohydro_3"/>
</dbReference>
<dbReference type="SUPFAM" id="SSF51338">
    <property type="entry name" value="Composite domain of metallo-dependent hydrolases"/>
    <property type="match status" value="2"/>
</dbReference>
<dbReference type="InterPro" id="IPR032466">
    <property type="entry name" value="Metal_Hydrolase"/>
</dbReference>
<dbReference type="CDD" id="cd01297">
    <property type="entry name" value="D-aminoacylase"/>
    <property type="match status" value="1"/>
</dbReference>
<feature type="domain" description="Amidohydrolase 3" evidence="1">
    <location>
        <begin position="13"/>
        <end position="481"/>
    </location>
</feature>
<evidence type="ECO:0000259" key="1">
    <source>
        <dbReference type="Pfam" id="PF07969"/>
    </source>
</evidence>
<evidence type="ECO:0000313" key="2">
    <source>
        <dbReference type="EMBL" id="MCC3298429.1"/>
    </source>
</evidence>
<dbReference type="InterPro" id="IPR050378">
    <property type="entry name" value="Metallo-dep_Hydrolases_sf"/>
</dbReference>
<dbReference type="Gene3D" id="2.30.40.10">
    <property type="entry name" value="Urease, subunit C, domain 1"/>
    <property type="match status" value="1"/>
</dbReference>
<proteinExistence type="predicted"/>
<dbReference type="InterPro" id="IPR011059">
    <property type="entry name" value="Metal-dep_hydrolase_composite"/>
</dbReference>
<evidence type="ECO:0000313" key="3">
    <source>
        <dbReference type="Proteomes" id="UP001139158"/>
    </source>
</evidence>
<keyword evidence="3" id="KW-1185">Reference proteome</keyword>